<keyword evidence="2" id="KW-1185">Reference proteome</keyword>
<gene>
    <name evidence="1" type="ORF">DC094_17375</name>
</gene>
<dbReference type="EMBL" id="QDDL01000009">
    <property type="protein sequence ID" value="PVZ65657.1"/>
    <property type="molecule type" value="Genomic_DNA"/>
</dbReference>
<proteinExistence type="predicted"/>
<dbReference type="Proteomes" id="UP000244906">
    <property type="component" value="Unassembled WGS sequence"/>
</dbReference>
<dbReference type="AlphaFoldDB" id="A0A2V1GS21"/>
<evidence type="ECO:0000313" key="1">
    <source>
        <dbReference type="EMBL" id="PVZ65657.1"/>
    </source>
</evidence>
<evidence type="ECO:0000313" key="2">
    <source>
        <dbReference type="Proteomes" id="UP000244906"/>
    </source>
</evidence>
<sequence length="37" mass="4139">MDHYNVDMAISVGYRVNSKKSTQFCCRATPSINSSLN</sequence>
<comment type="caution">
    <text evidence="1">The sequence shown here is derived from an EMBL/GenBank/DDBJ whole genome shotgun (WGS) entry which is preliminary data.</text>
</comment>
<protein>
    <submittedName>
        <fullName evidence="1">Uncharacterized protein</fullName>
    </submittedName>
</protein>
<dbReference type="OrthoDB" id="9802752at2"/>
<accession>A0A2V1GS21</accession>
<reference evidence="1 2" key="1">
    <citation type="submission" date="2018-04" db="EMBL/GenBank/DDBJ databases">
        <title>Thalassorhabdus spongiae gen. nov., sp. nov., isolated from a marine sponge in South-West Iceland.</title>
        <authorList>
            <person name="Knobloch S."/>
            <person name="Daussin A."/>
            <person name="Johannsson R."/>
            <person name="Marteinsson V.T."/>
        </authorList>
    </citation>
    <scope>NUCLEOTIDE SEQUENCE [LARGE SCALE GENOMIC DNA]</scope>
    <source>
        <strain evidence="1 2">Hp12</strain>
    </source>
</reference>
<name>A0A2V1GS21_9GAMM</name>
<organism evidence="1 2">
    <name type="scientific">Pelagibaculum spongiae</name>
    <dbReference type="NCBI Taxonomy" id="2080658"/>
    <lineage>
        <taxon>Bacteria</taxon>
        <taxon>Pseudomonadati</taxon>
        <taxon>Pseudomonadota</taxon>
        <taxon>Gammaproteobacteria</taxon>
        <taxon>Oceanospirillales</taxon>
        <taxon>Pelagibaculum</taxon>
    </lineage>
</organism>